<keyword evidence="1" id="KW-0067">ATP-binding</keyword>
<dbReference type="PROSITE" id="PS00867">
    <property type="entry name" value="CPSASE_2"/>
    <property type="match status" value="1"/>
</dbReference>
<evidence type="ECO:0000259" key="2">
    <source>
        <dbReference type="PROSITE" id="PS50975"/>
    </source>
</evidence>
<dbReference type="RefSeq" id="WP_097154088.1">
    <property type="nucleotide sequence ID" value="NZ_OBEL01000003.1"/>
</dbReference>
<dbReference type="InterPro" id="IPR011761">
    <property type="entry name" value="ATP-grasp"/>
</dbReference>
<dbReference type="Gene3D" id="3.30.1490.20">
    <property type="entry name" value="ATP-grasp fold, A domain"/>
    <property type="match status" value="1"/>
</dbReference>
<dbReference type="InterPro" id="IPR013815">
    <property type="entry name" value="ATP_grasp_subdomain_1"/>
</dbReference>
<gene>
    <name evidence="3" type="ORF">SAMN06265368_2783</name>
</gene>
<evidence type="ECO:0000313" key="3">
    <source>
        <dbReference type="EMBL" id="SNZ19693.1"/>
    </source>
</evidence>
<protein>
    <submittedName>
        <fullName evidence="3">Carbamoyl-phosphate synthase L chain, ATP binding domain</fullName>
    </submittedName>
</protein>
<dbReference type="GO" id="GO:0046872">
    <property type="term" value="F:metal ion binding"/>
    <property type="evidence" value="ECO:0007669"/>
    <property type="project" value="InterPro"/>
</dbReference>
<dbReference type="PROSITE" id="PS50975">
    <property type="entry name" value="ATP_GRASP"/>
    <property type="match status" value="1"/>
</dbReference>
<dbReference type="Pfam" id="PF02786">
    <property type="entry name" value="CPSase_L_D2"/>
    <property type="match status" value="1"/>
</dbReference>
<accession>A0A285PEJ9</accession>
<dbReference type="Gene3D" id="3.30.470.20">
    <property type="entry name" value="ATP-grasp fold, B domain"/>
    <property type="match status" value="1"/>
</dbReference>
<dbReference type="EMBL" id="OBEL01000003">
    <property type="protein sequence ID" value="SNZ19693.1"/>
    <property type="molecule type" value="Genomic_DNA"/>
</dbReference>
<reference evidence="3 4" key="1">
    <citation type="submission" date="2017-09" db="EMBL/GenBank/DDBJ databases">
        <authorList>
            <person name="Ehlers B."/>
            <person name="Leendertz F.H."/>
        </authorList>
    </citation>
    <scope>NUCLEOTIDE SEQUENCE [LARGE SCALE GENOMIC DNA]</scope>
    <source>
        <strain evidence="3 4">DSM 18289</strain>
    </source>
</reference>
<dbReference type="OrthoDB" id="7625478at2"/>
<keyword evidence="1" id="KW-0547">Nucleotide-binding</keyword>
<sequence length="413" mass="46432">MTGNIALLIGNYRPTFILAQSLKSRGYQVISGLDGYDRGAEVSRFVDKVWKHASYQTEFEQFQTELTKFLEQHPDITDIYPIAEPVVRAVAEGRLNLPDHIRMGTMDGTLVQHCLDKRALLTHARDLTIPVAPFAETRNRNDLYALAEKIGFPLVIRPLETGKLLGSTKAITCSNLDDFSQRNEIWKRCNYQLLLQRQVKGKRDNIYFAAKDGNIHRYLHAKIIRTDQPDGSGLAVEGETVTPCTIIEGYTRKLIKALEYNGIGCAQYLVDPDSGDINFLELNPRIAGNHALPEACKLDLSGWLIDMTENTTHPDTSIIGSAGLRYSWIAGELDAIRHSLRNGQLGFIEALKSALEAFRCYRHDDLDMGFVPGDPMPGLITLCDSLPLIGAITRRRFQNPLLFKLFIRKECLE</sequence>
<dbReference type="Proteomes" id="UP000219439">
    <property type="component" value="Unassembled WGS sequence"/>
</dbReference>
<organism evidence="3 4">
    <name type="scientific">Cohaesibacter gelatinilyticus</name>
    <dbReference type="NCBI Taxonomy" id="372072"/>
    <lineage>
        <taxon>Bacteria</taxon>
        <taxon>Pseudomonadati</taxon>
        <taxon>Pseudomonadota</taxon>
        <taxon>Alphaproteobacteria</taxon>
        <taxon>Hyphomicrobiales</taxon>
        <taxon>Cohaesibacteraceae</taxon>
    </lineage>
</organism>
<dbReference type="AlphaFoldDB" id="A0A285PEJ9"/>
<proteinExistence type="predicted"/>
<dbReference type="GO" id="GO:0005524">
    <property type="term" value="F:ATP binding"/>
    <property type="evidence" value="ECO:0007669"/>
    <property type="project" value="UniProtKB-UniRule"/>
</dbReference>
<dbReference type="InterPro" id="IPR005479">
    <property type="entry name" value="CPAse_ATP-bd"/>
</dbReference>
<keyword evidence="4" id="KW-1185">Reference proteome</keyword>
<feature type="domain" description="ATP-grasp" evidence="2">
    <location>
        <begin position="121"/>
        <end position="309"/>
    </location>
</feature>
<evidence type="ECO:0000313" key="4">
    <source>
        <dbReference type="Proteomes" id="UP000219439"/>
    </source>
</evidence>
<dbReference type="SUPFAM" id="SSF56059">
    <property type="entry name" value="Glutathione synthetase ATP-binding domain-like"/>
    <property type="match status" value="1"/>
</dbReference>
<name>A0A285PEJ9_9HYPH</name>
<evidence type="ECO:0000256" key="1">
    <source>
        <dbReference type="PROSITE-ProRule" id="PRU00409"/>
    </source>
</evidence>